<gene>
    <name evidence="2" type="ORF">BLA60_28060</name>
</gene>
<evidence type="ECO:0000313" key="2">
    <source>
        <dbReference type="EMBL" id="OLF07415.1"/>
    </source>
</evidence>
<sequence>MVVTADLVEHLGGGDGPGPSPVDQVEGEPQQRFGTHESAVVNAVLGGARAVRRAGTAIGAPVTLSQARSDASACQPSIEVISIGPSAWISARVVIEFRRTSVGDMDPDPNRWRSPPDRPAELNVSPARPACFGSR</sequence>
<dbReference type="EMBL" id="MSIF01000016">
    <property type="protein sequence ID" value="OLF07415.1"/>
    <property type="molecule type" value="Genomic_DNA"/>
</dbReference>
<feature type="region of interest" description="Disordered" evidence="1">
    <location>
        <begin position="101"/>
        <end position="135"/>
    </location>
</feature>
<evidence type="ECO:0000313" key="3">
    <source>
        <dbReference type="Proteomes" id="UP000185696"/>
    </source>
</evidence>
<protein>
    <submittedName>
        <fullName evidence="2">Uncharacterized protein</fullName>
    </submittedName>
</protein>
<feature type="compositionally biased region" description="Basic and acidic residues" evidence="1">
    <location>
        <begin position="108"/>
        <end position="120"/>
    </location>
</feature>
<name>A0A7Z0WKY7_9PSEU</name>
<proteinExistence type="predicted"/>
<reference evidence="2 3" key="1">
    <citation type="submission" date="2016-12" db="EMBL/GenBank/DDBJ databases">
        <title>The draft genome sequence of Actinophytocola xinjiangensis.</title>
        <authorList>
            <person name="Wang W."/>
            <person name="Yuan L."/>
        </authorList>
    </citation>
    <scope>NUCLEOTIDE SEQUENCE [LARGE SCALE GENOMIC DNA]</scope>
    <source>
        <strain evidence="2 3">CGMCC 4.4663</strain>
    </source>
</reference>
<dbReference type="AlphaFoldDB" id="A0A7Z0WKY7"/>
<feature type="region of interest" description="Disordered" evidence="1">
    <location>
        <begin position="1"/>
        <end position="32"/>
    </location>
</feature>
<dbReference type="Proteomes" id="UP000185696">
    <property type="component" value="Unassembled WGS sequence"/>
</dbReference>
<comment type="caution">
    <text evidence="2">The sequence shown here is derived from an EMBL/GenBank/DDBJ whole genome shotgun (WGS) entry which is preliminary data.</text>
</comment>
<evidence type="ECO:0000256" key="1">
    <source>
        <dbReference type="SAM" id="MobiDB-lite"/>
    </source>
</evidence>
<keyword evidence="3" id="KW-1185">Reference proteome</keyword>
<organism evidence="2 3">
    <name type="scientific">Actinophytocola xinjiangensis</name>
    <dbReference type="NCBI Taxonomy" id="485602"/>
    <lineage>
        <taxon>Bacteria</taxon>
        <taxon>Bacillati</taxon>
        <taxon>Actinomycetota</taxon>
        <taxon>Actinomycetes</taxon>
        <taxon>Pseudonocardiales</taxon>
        <taxon>Pseudonocardiaceae</taxon>
    </lineage>
</organism>
<accession>A0A7Z0WKY7</accession>